<dbReference type="OrthoDB" id="406746at2759"/>
<keyword evidence="3" id="KW-1185">Reference proteome</keyword>
<gene>
    <name evidence="1" type="ORF">C1SCF055_LOCUS35316</name>
</gene>
<name>A0A9P1DGY4_9DINO</name>
<comment type="caution">
    <text evidence="1">The sequence shown here is derived from an EMBL/GenBank/DDBJ whole genome shotgun (WGS) entry which is preliminary data.</text>
</comment>
<dbReference type="EMBL" id="CAMXCT020004691">
    <property type="protein sequence ID" value="CAL1163370.1"/>
    <property type="molecule type" value="Genomic_DNA"/>
</dbReference>
<sequence length="265" mass="30248">MAWEPAGDAEHFLLGLFKKRPDRHRDALRFIYEMEVIIRGAGGKVCVRTDKPDLWDIMDGRDHFAEPNHLNPAIFDCDTILLAGFKDLEEVHSWWASDEVFELMKNRDVVMEKMSLHTIDGLVSSFEGTKKRATLGDKLLLLEIVQMDSFKPMQRYVDSYKSKAIKAPKDIGAMCNLLFAEGISGVLINEFPVQVACASCWRTRSDLLSWYEAPGYQKELLPLRYSSARCLTVVLPMWEEKKETFDATRRRGSVAAGLKLRSLNI</sequence>
<dbReference type="AlphaFoldDB" id="A0A9P1DGY4"/>
<reference evidence="2 3" key="2">
    <citation type="submission" date="2024-05" db="EMBL/GenBank/DDBJ databases">
        <authorList>
            <person name="Chen Y."/>
            <person name="Shah S."/>
            <person name="Dougan E. K."/>
            <person name="Thang M."/>
            <person name="Chan C."/>
        </authorList>
    </citation>
    <scope>NUCLEOTIDE SEQUENCE [LARGE SCALE GENOMIC DNA]</scope>
</reference>
<protein>
    <submittedName>
        <fullName evidence="1">Uncharacterized protein</fullName>
    </submittedName>
</protein>
<proteinExistence type="predicted"/>
<evidence type="ECO:0000313" key="2">
    <source>
        <dbReference type="EMBL" id="CAL4797307.1"/>
    </source>
</evidence>
<evidence type="ECO:0000313" key="3">
    <source>
        <dbReference type="Proteomes" id="UP001152797"/>
    </source>
</evidence>
<organism evidence="1">
    <name type="scientific">Cladocopium goreaui</name>
    <dbReference type="NCBI Taxonomy" id="2562237"/>
    <lineage>
        <taxon>Eukaryota</taxon>
        <taxon>Sar</taxon>
        <taxon>Alveolata</taxon>
        <taxon>Dinophyceae</taxon>
        <taxon>Suessiales</taxon>
        <taxon>Symbiodiniaceae</taxon>
        <taxon>Cladocopium</taxon>
    </lineage>
</organism>
<evidence type="ECO:0000313" key="1">
    <source>
        <dbReference type="EMBL" id="CAI4009995.1"/>
    </source>
</evidence>
<accession>A0A9P1DGY4</accession>
<reference evidence="1" key="1">
    <citation type="submission" date="2022-10" db="EMBL/GenBank/DDBJ databases">
        <authorList>
            <person name="Chen Y."/>
            <person name="Dougan E. K."/>
            <person name="Chan C."/>
            <person name="Rhodes N."/>
            <person name="Thang M."/>
        </authorList>
    </citation>
    <scope>NUCLEOTIDE SEQUENCE</scope>
</reference>
<dbReference type="Proteomes" id="UP001152797">
    <property type="component" value="Unassembled WGS sequence"/>
</dbReference>
<dbReference type="EMBL" id="CAMXCT010004691">
    <property type="protein sequence ID" value="CAI4009995.1"/>
    <property type="molecule type" value="Genomic_DNA"/>
</dbReference>
<dbReference type="EMBL" id="CAMXCT030004691">
    <property type="protein sequence ID" value="CAL4797307.1"/>
    <property type="molecule type" value="Genomic_DNA"/>
</dbReference>